<protein>
    <submittedName>
        <fullName evidence="5">ARAD1C00594p</fullName>
    </submittedName>
</protein>
<dbReference type="InterPro" id="IPR042266">
    <property type="entry name" value="PPPDE_sf"/>
</dbReference>
<dbReference type="PANTHER" id="PTHR12378">
    <property type="entry name" value="DESUMOYLATING ISOPEPTIDASE"/>
    <property type="match status" value="1"/>
</dbReference>
<proteinExistence type="inferred from homology"/>
<comment type="similarity">
    <text evidence="1">Belongs to the DeSI family.</text>
</comment>
<name>A0A060SZG7_BLAAD</name>
<dbReference type="SMART" id="SM01179">
    <property type="entry name" value="DUF862"/>
    <property type="match status" value="1"/>
</dbReference>
<dbReference type="AlphaFoldDB" id="A0A060SZG7"/>
<dbReference type="GO" id="GO:0006508">
    <property type="term" value="P:proteolysis"/>
    <property type="evidence" value="ECO:0007669"/>
    <property type="project" value="UniProtKB-KW"/>
</dbReference>
<accession>A0A060SZG7</accession>
<dbReference type="InterPro" id="IPR008580">
    <property type="entry name" value="PPPDE_dom"/>
</dbReference>
<dbReference type="Pfam" id="PF05903">
    <property type="entry name" value="Peptidase_C97"/>
    <property type="match status" value="1"/>
</dbReference>
<reference evidence="5" key="1">
    <citation type="submission" date="2014-02" db="EMBL/GenBank/DDBJ databases">
        <authorList>
            <person name="Genoscope - CEA"/>
        </authorList>
    </citation>
    <scope>NUCLEOTIDE SEQUENCE</scope>
    <source>
        <strain evidence="5">LS3</strain>
    </source>
</reference>
<evidence type="ECO:0000256" key="1">
    <source>
        <dbReference type="ARBA" id="ARBA00008140"/>
    </source>
</evidence>
<reference evidence="5" key="2">
    <citation type="submission" date="2014-06" db="EMBL/GenBank/DDBJ databases">
        <title>The complete genome of Blastobotrys (Arxula) adeninivorans LS3 - a yeast of biotechnological interest.</title>
        <authorList>
            <person name="Kunze G."/>
            <person name="Gaillardin C."/>
            <person name="Czernicka M."/>
            <person name="Durrens P."/>
            <person name="Martin T."/>
            <person name="Boer E."/>
            <person name="Gabaldon T."/>
            <person name="Cruz J."/>
            <person name="Talla E."/>
            <person name="Marck C."/>
            <person name="Goffeau A."/>
            <person name="Barbe V."/>
            <person name="Baret P."/>
            <person name="Baronian K."/>
            <person name="Beier S."/>
            <person name="Bleykasten C."/>
            <person name="Bode R."/>
            <person name="Casaregola S."/>
            <person name="Despons L."/>
            <person name="Fairhead C."/>
            <person name="Giersberg M."/>
            <person name="Gierski P."/>
            <person name="Hahnel U."/>
            <person name="Hartmann A."/>
            <person name="Jankowska D."/>
            <person name="Jubin C."/>
            <person name="Jung P."/>
            <person name="Lafontaine I."/>
            <person name="Leh-Louis V."/>
            <person name="Lemaire M."/>
            <person name="Marcet-Houben M."/>
            <person name="Mascher M."/>
            <person name="Morel G."/>
            <person name="Richard G.-F."/>
            <person name="Riechen J."/>
            <person name="Sacerdot C."/>
            <person name="Sarkar A."/>
            <person name="Savel G."/>
            <person name="Schacherer J."/>
            <person name="Sherman D."/>
            <person name="Straub M.-L."/>
            <person name="Stein N."/>
            <person name="Thierry A."/>
            <person name="Trautwein-Schult A."/>
            <person name="Westhof E."/>
            <person name="Worch S."/>
            <person name="Dujon B."/>
            <person name="Souciet J.-L."/>
            <person name="Wincker P."/>
            <person name="Scholz U."/>
            <person name="Neuveglise N."/>
        </authorList>
    </citation>
    <scope>NUCLEOTIDE SEQUENCE</scope>
    <source>
        <strain evidence="5">LS3</strain>
    </source>
</reference>
<dbReference type="GO" id="GO:0070646">
    <property type="term" value="P:protein modification by small protein removal"/>
    <property type="evidence" value="ECO:0007669"/>
    <property type="project" value="TreeGrafter"/>
</dbReference>
<evidence type="ECO:0000313" key="5">
    <source>
        <dbReference type="EMBL" id="CDP33919.1"/>
    </source>
</evidence>
<evidence type="ECO:0000256" key="2">
    <source>
        <dbReference type="ARBA" id="ARBA00022670"/>
    </source>
</evidence>
<feature type="domain" description="PPPDE" evidence="4">
    <location>
        <begin position="6"/>
        <end position="133"/>
    </location>
</feature>
<dbReference type="PANTHER" id="PTHR12378:SF7">
    <property type="entry name" value="DESUMOYLATING ISOPEPTIDASE 1"/>
    <property type="match status" value="1"/>
</dbReference>
<dbReference type="EMBL" id="HG937693">
    <property type="protein sequence ID" value="CDP33919.1"/>
    <property type="molecule type" value="Genomic_DNA"/>
</dbReference>
<evidence type="ECO:0000256" key="3">
    <source>
        <dbReference type="ARBA" id="ARBA00022801"/>
    </source>
</evidence>
<evidence type="ECO:0000259" key="4">
    <source>
        <dbReference type="PROSITE" id="PS51858"/>
    </source>
</evidence>
<keyword evidence="2" id="KW-0645">Protease</keyword>
<dbReference type="PhylomeDB" id="A0A060SZG7"/>
<dbReference type="PROSITE" id="PS51858">
    <property type="entry name" value="PPPDE"/>
    <property type="match status" value="1"/>
</dbReference>
<dbReference type="GO" id="GO:0008233">
    <property type="term" value="F:peptidase activity"/>
    <property type="evidence" value="ECO:0007669"/>
    <property type="project" value="UniProtKB-KW"/>
</dbReference>
<sequence length="169" mass="19112">MSEIEAPVQLYVYDLSHGMAGQLSQQLLGAPIEGIWHTSVVVHDVEIYYGQLGIQRSIPGMTHHGDPLKKIDMGKTSIPMEIIEEYLSELGSIFGGDHYNLFDHNCNHMSEELSQFLLGFSNFFHLMIYSSNSVRIEVVLNRLSVTTVDLITKARNTLICSWSLSRSFY</sequence>
<gene>
    <name evidence="5" type="ORF">GNLVRS02_ARAD1C00594g</name>
</gene>
<keyword evidence="3" id="KW-0378">Hydrolase</keyword>
<dbReference type="Gene3D" id="3.90.1720.30">
    <property type="entry name" value="PPPDE domains"/>
    <property type="match status" value="1"/>
</dbReference>
<organism evidence="5">
    <name type="scientific">Blastobotrys adeninivorans</name>
    <name type="common">Yeast</name>
    <name type="synonym">Arxula adeninivorans</name>
    <dbReference type="NCBI Taxonomy" id="409370"/>
    <lineage>
        <taxon>Eukaryota</taxon>
        <taxon>Fungi</taxon>
        <taxon>Dikarya</taxon>
        <taxon>Ascomycota</taxon>
        <taxon>Saccharomycotina</taxon>
        <taxon>Dipodascomycetes</taxon>
        <taxon>Dipodascales</taxon>
        <taxon>Trichomonascaceae</taxon>
        <taxon>Blastobotrys</taxon>
    </lineage>
</organism>